<reference evidence="1 2" key="1">
    <citation type="journal article" date="2012" name="J. Bacteriol.">
        <title>Complete Genome Sequence of the Hyperthermophilic Archaeon Thermococcus sp. Strain CL1, Isolated from a Paralvinella sp. Polychaete Worm Collected from a Hydrothermal Vent.</title>
        <authorList>
            <person name="Jung J.H."/>
            <person name="Holden J.F."/>
            <person name="Seo D.H."/>
            <person name="Park K.H."/>
            <person name="Shin H."/>
            <person name="Ryu S."/>
            <person name="Lee J.H."/>
            <person name="Park C.S."/>
        </authorList>
    </citation>
    <scope>NUCLEOTIDE SEQUENCE [LARGE SCALE GENOMIC DNA]</scope>
    <source>
        <strain evidence="2">DSM 27260 / KACC 17922 / CL1</strain>
    </source>
</reference>
<dbReference type="HOGENOM" id="CLU_2379576_0_0_2"/>
<proteinExistence type="predicted"/>
<dbReference type="KEGG" id="thm:CL1_1234"/>
<evidence type="ECO:0000313" key="2">
    <source>
        <dbReference type="Proteomes" id="UP000006064"/>
    </source>
</evidence>
<keyword evidence="2" id="KW-1185">Reference proteome</keyword>
<dbReference type="EMBL" id="CP003651">
    <property type="protein sequence ID" value="AFL95433.1"/>
    <property type="molecule type" value="Genomic_DNA"/>
</dbReference>
<name>I3ZUP9_THECF</name>
<dbReference type="STRING" id="163003.CL1_1234"/>
<evidence type="ECO:0000313" key="1">
    <source>
        <dbReference type="EMBL" id="AFL95433.1"/>
    </source>
</evidence>
<sequence length="98" mass="11614">MTLLEIIIDNFKPKITRPFKRKNEYWVKLILSEGEEYIMKFKTPLEAEDAIYGMLDDLQVYGGKVKLQLREGNVIEHIEVLELYKPSAKELLDEYFTE</sequence>
<protein>
    <submittedName>
        <fullName evidence="1">Uncharacterized protein</fullName>
    </submittedName>
</protein>
<organism evidence="1 2">
    <name type="scientific">Thermococcus cleftensis (strain DSM 27260 / KACC 17922 / CL1)</name>
    <dbReference type="NCBI Taxonomy" id="163003"/>
    <lineage>
        <taxon>Archaea</taxon>
        <taxon>Methanobacteriati</taxon>
        <taxon>Methanobacteriota</taxon>
        <taxon>Thermococci</taxon>
        <taxon>Thermococcales</taxon>
        <taxon>Thermococcaceae</taxon>
        <taxon>Thermococcus</taxon>
    </lineage>
</organism>
<dbReference type="AlphaFoldDB" id="I3ZUP9"/>
<gene>
    <name evidence="1" type="ORF">CL1_1234</name>
</gene>
<accession>I3ZUP9</accession>
<dbReference type="Proteomes" id="UP000006064">
    <property type="component" value="Chromosome"/>
</dbReference>